<evidence type="ECO:0000256" key="4">
    <source>
        <dbReference type="ARBA" id="ARBA00023002"/>
    </source>
</evidence>
<dbReference type="Gene3D" id="3.30.390.30">
    <property type="match status" value="1"/>
</dbReference>
<keyword evidence="2" id="KW-0285">Flavoprotein</keyword>
<dbReference type="GO" id="GO:0016651">
    <property type="term" value="F:oxidoreductase activity, acting on NAD(P)H"/>
    <property type="evidence" value="ECO:0007669"/>
    <property type="project" value="TreeGrafter"/>
</dbReference>
<dbReference type="OrthoDB" id="3568330at2"/>
<gene>
    <name evidence="6" type="ORF">UG56_006480</name>
</gene>
<dbReference type="PRINTS" id="PR00368">
    <property type="entry name" value="FADPNR"/>
</dbReference>
<keyword evidence="4" id="KW-0560">Oxidoreductase</keyword>
<organism evidence="6 7">
    <name type="scientific">Nocardioides luteus</name>
    <dbReference type="NCBI Taxonomy" id="1844"/>
    <lineage>
        <taxon>Bacteria</taxon>
        <taxon>Bacillati</taxon>
        <taxon>Actinomycetota</taxon>
        <taxon>Actinomycetes</taxon>
        <taxon>Propionibacteriales</taxon>
        <taxon>Nocardioidaceae</taxon>
        <taxon>Nocardioides</taxon>
    </lineage>
</organism>
<accession>A0A1J4N832</accession>
<dbReference type="AlphaFoldDB" id="A0A1J4N832"/>
<dbReference type="InterPro" id="IPR023753">
    <property type="entry name" value="FAD/NAD-binding_dom"/>
</dbReference>
<reference evidence="6" key="1">
    <citation type="submission" date="2016-10" db="EMBL/GenBank/DDBJ databases">
        <title>Draft Genome Sequence of Nocardioides luteus Strain BAFB, an Alkane-Degrading Bacterium Isolated from JP-7 Polluted Soil.</title>
        <authorList>
            <person name="Brown L."/>
            <person name="Ruiz O.N."/>
            <person name="Gunasekera T."/>
        </authorList>
    </citation>
    <scope>NUCLEOTIDE SEQUENCE [LARGE SCALE GENOMIC DNA]</scope>
    <source>
        <strain evidence="6">BAFB</strain>
    </source>
</reference>
<evidence type="ECO:0000256" key="3">
    <source>
        <dbReference type="ARBA" id="ARBA00022827"/>
    </source>
</evidence>
<dbReference type="RefSeq" id="WP_071326912.1">
    <property type="nucleotide sequence ID" value="NZ_JZDQ02000007.1"/>
</dbReference>
<dbReference type="Proteomes" id="UP000033772">
    <property type="component" value="Unassembled WGS sequence"/>
</dbReference>
<evidence type="ECO:0000313" key="7">
    <source>
        <dbReference type="Proteomes" id="UP000033772"/>
    </source>
</evidence>
<dbReference type="EMBL" id="JZDQ02000007">
    <property type="protein sequence ID" value="OIJ27646.1"/>
    <property type="molecule type" value="Genomic_DNA"/>
</dbReference>
<keyword evidence="7" id="KW-1185">Reference proteome</keyword>
<comment type="caution">
    <text evidence="6">The sequence shown here is derived from an EMBL/GenBank/DDBJ whole genome shotgun (WGS) entry which is preliminary data.</text>
</comment>
<dbReference type="GO" id="GO:0005737">
    <property type="term" value="C:cytoplasm"/>
    <property type="evidence" value="ECO:0007669"/>
    <property type="project" value="TreeGrafter"/>
</dbReference>
<protein>
    <submittedName>
        <fullName evidence="6">Pyridine nucleotide-disulfide oxidoreductase</fullName>
    </submittedName>
</protein>
<sequence>MSTPHDRHLLIVGAGLAGLRAVEGARAAGWAGPITIVGDEPHPPYDRPPLSKAALSGEEQPAVPVLRSSEVIEELRVQHLAGVRVHGLDTERRTVATSAGQLGYDALVIATGSTATTLPGLTGLLGVHVLRRYDDALGVRDSLARSRRVMIVGAGFIGSEIASAARARGIEVTVLEASSRPLERAVGPRAAGRLMELHAQAGVRLLTRTTVSGVRTSDRGVDAVELSTGETLTADAVILGIGARPATAWLAGSNVALDPRSGGVLCDHGLATSAPGVWAAGDVACVDGERSEHWTAAGEQGRVAGANAAGATELFTSVPFAWSTWHGHRIQVVGETTAADEEEHEAGFIVYRRGGSEVGAVGIDKPGPIARLRRSLAALTPSAAPAHTAVAGGVVPVRE</sequence>
<dbReference type="STRING" id="1844.UG56_006480"/>
<dbReference type="SUPFAM" id="SSF51905">
    <property type="entry name" value="FAD/NAD(P)-binding domain"/>
    <property type="match status" value="1"/>
</dbReference>
<evidence type="ECO:0000313" key="6">
    <source>
        <dbReference type="EMBL" id="OIJ27646.1"/>
    </source>
</evidence>
<dbReference type="PRINTS" id="PR00411">
    <property type="entry name" value="PNDRDTASEI"/>
</dbReference>
<dbReference type="Pfam" id="PF07992">
    <property type="entry name" value="Pyr_redox_2"/>
    <property type="match status" value="1"/>
</dbReference>
<dbReference type="InterPro" id="IPR016156">
    <property type="entry name" value="FAD/NAD-linked_Rdtase_dimer_sf"/>
</dbReference>
<dbReference type="PANTHER" id="PTHR43557">
    <property type="entry name" value="APOPTOSIS-INDUCING FACTOR 1"/>
    <property type="match status" value="1"/>
</dbReference>
<proteinExistence type="predicted"/>
<comment type="cofactor">
    <cofactor evidence="1">
        <name>FAD</name>
        <dbReference type="ChEBI" id="CHEBI:57692"/>
    </cofactor>
</comment>
<dbReference type="PANTHER" id="PTHR43557:SF2">
    <property type="entry name" value="RIESKE DOMAIN-CONTAINING PROTEIN-RELATED"/>
    <property type="match status" value="1"/>
</dbReference>
<dbReference type="InterPro" id="IPR036188">
    <property type="entry name" value="FAD/NAD-bd_sf"/>
</dbReference>
<name>A0A1J4N832_9ACTN</name>
<dbReference type="Gene3D" id="3.50.50.60">
    <property type="entry name" value="FAD/NAD(P)-binding domain"/>
    <property type="match status" value="2"/>
</dbReference>
<dbReference type="SUPFAM" id="SSF55424">
    <property type="entry name" value="FAD/NAD-linked reductases, dimerisation (C-terminal) domain"/>
    <property type="match status" value="1"/>
</dbReference>
<keyword evidence="3" id="KW-0274">FAD</keyword>
<dbReference type="InterPro" id="IPR050446">
    <property type="entry name" value="FAD-oxidoreductase/Apoptosis"/>
</dbReference>
<evidence type="ECO:0000259" key="5">
    <source>
        <dbReference type="Pfam" id="PF07992"/>
    </source>
</evidence>
<feature type="domain" description="FAD/NAD(P)-binding" evidence="5">
    <location>
        <begin position="8"/>
        <end position="301"/>
    </location>
</feature>
<evidence type="ECO:0000256" key="1">
    <source>
        <dbReference type="ARBA" id="ARBA00001974"/>
    </source>
</evidence>
<evidence type="ECO:0000256" key="2">
    <source>
        <dbReference type="ARBA" id="ARBA00022630"/>
    </source>
</evidence>